<dbReference type="Pfam" id="PF00440">
    <property type="entry name" value="TetR_N"/>
    <property type="match status" value="1"/>
</dbReference>
<gene>
    <name evidence="6" type="ORF">HZ995_02925</name>
</gene>
<dbReference type="AlphaFoldDB" id="A0A975EQH9"/>
<evidence type="ECO:0000256" key="4">
    <source>
        <dbReference type="PROSITE-ProRule" id="PRU00335"/>
    </source>
</evidence>
<keyword evidence="3" id="KW-0804">Transcription</keyword>
<evidence type="ECO:0000256" key="2">
    <source>
        <dbReference type="ARBA" id="ARBA00023125"/>
    </source>
</evidence>
<keyword evidence="1" id="KW-0805">Transcription regulation</keyword>
<accession>A0A975EQH9</accession>
<name>A0A975EQH9_9RHOB</name>
<dbReference type="PRINTS" id="PR00455">
    <property type="entry name" value="HTHTETR"/>
</dbReference>
<reference evidence="6" key="1">
    <citation type="submission" date="2020-07" db="EMBL/GenBank/DDBJ databases">
        <title>Genome sequences of bacteria associated with the marine, planktonic diatom Thalassiosira profunda strain ECT2AJA-044.</title>
        <authorList>
            <person name="Gargas C.B."/>
            <person name="Roberts W.R."/>
            <person name="Alverson A.J."/>
        </authorList>
    </citation>
    <scope>NUCLEOTIDE SEQUENCE</scope>
    <source>
        <strain evidence="6">ECT2AJA-044</strain>
    </source>
</reference>
<dbReference type="PROSITE" id="PS50977">
    <property type="entry name" value="HTH_TETR_2"/>
    <property type="match status" value="1"/>
</dbReference>
<organism evidence="6 7">
    <name type="scientific">Cognatishimia activa</name>
    <dbReference type="NCBI Taxonomy" id="1715691"/>
    <lineage>
        <taxon>Bacteria</taxon>
        <taxon>Pseudomonadati</taxon>
        <taxon>Pseudomonadota</taxon>
        <taxon>Alphaproteobacteria</taxon>
        <taxon>Rhodobacterales</taxon>
        <taxon>Paracoccaceae</taxon>
        <taxon>Cognatishimia</taxon>
    </lineage>
</organism>
<protein>
    <submittedName>
        <fullName evidence="6">TetR/AcrR family transcriptional regulator</fullName>
    </submittedName>
</protein>
<evidence type="ECO:0000313" key="6">
    <source>
        <dbReference type="EMBL" id="QTN36488.1"/>
    </source>
</evidence>
<dbReference type="SUPFAM" id="SSF46689">
    <property type="entry name" value="Homeodomain-like"/>
    <property type="match status" value="1"/>
</dbReference>
<dbReference type="InterPro" id="IPR050109">
    <property type="entry name" value="HTH-type_TetR-like_transc_reg"/>
</dbReference>
<dbReference type="GO" id="GO:0003700">
    <property type="term" value="F:DNA-binding transcription factor activity"/>
    <property type="evidence" value="ECO:0007669"/>
    <property type="project" value="TreeGrafter"/>
</dbReference>
<proteinExistence type="predicted"/>
<evidence type="ECO:0000259" key="5">
    <source>
        <dbReference type="PROSITE" id="PS50977"/>
    </source>
</evidence>
<dbReference type="PANTHER" id="PTHR30055:SF234">
    <property type="entry name" value="HTH-TYPE TRANSCRIPTIONAL REGULATOR BETI"/>
    <property type="match status" value="1"/>
</dbReference>
<dbReference type="EMBL" id="CP060010">
    <property type="protein sequence ID" value="QTN36488.1"/>
    <property type="molecule type" value="Genomic_DNA"/>
</dbReference>
<sequence>MAVQTRTLKTRAKLIEAAQTRIKDAGYEALRVEDVVKDAGVAKGTFFAHFKDKDALMDHLIGGEIHAFLDEVELMEPPKSVDEILDALMPSFEFMTQERFVFDVILRHSGAAQNSEIGAIAQTFIRHGTVMAHWLAHGPFRKDIDPALMADGVGAFQIQALALHFCTAHNGISVRDRMETYLNAWLLPKPSG</sequence>
<dbReference type="GO" id="GO:0000976">
    <property type="term" value="F:transcription cis-regulatory region binding"/>
    <property type="evidence" value="ECO:0007669"/>
    <property type="project" value="TreeGrafter"/>
</dbReference>
<dbReference type="RefSeq" id="WP_209357187.1">
    <property type="nucleotide sequence ID" value="NZ_CP060010.1"/>
</dbReference>
<evidence type="ECO:0000256" key="1">
    <source>
        <dbReference type="ARBA" id="ARBA00023015"/>
    </source>
</evidence>
<dbReference type="Proteomes" id="UP000665026">
    <property type="component" value="Chromosome"/>
</dbReference>
<feature type="domain" description="HTH tetR-type" evidence="5">
    <location>
        <begin position="8"/>
        <end position="68"/>
    </location>
</feature>
<evidence type="ECO:0000256" key="3">
    <source>
        <dbReference type="ARBA" id="ARBA00023163"/>
    </source>
</evidence>
<dbReference type="Gene3D" id="1.10.357.10">
    <property type="entry name" value="Tetracycline Repressor, domain 2"/>
    <property type="match status" value="1"/>
</dbReference>
<dbReference type="PANTHER" id="PTHR30055">
    <property type="entry name" value="HTH-TYPE TRANSCRIPTIONAL REGULATOR RUTR"/>
    <property type="match status" value="1"/>
</dbReference>
<evidence type="ECO:0000313" key="7">
    <source>
        <dbReference type="Proteomes" id="UP000665026"/>
    </source>
</evidence>
<dbReference type="KEGG" id="cact:HZ995_02925"/>
<keyword evidence="2 4" id="KW-0238">DNA-binding</keyword>
<feature type="DNA-binding region" description="H-T-H motif" evidence="4">
    <location>
        <begin position="31"/>
        <end position="50"/>
    </location>
</feature>
<dbReference type="InterPro" id="IPR001647">
    <property type="entry name" value="HTH_TetR"/>
</dbReference>
<dbReference type="InterPro" id="IPR009057">
    <property type="entry name" value="Homeodomain-like_sf"/>
</dbReference>